<evidence type="ECO:0000259" key="3">
    <source>
        <dbReference type="PROSITE" id="PS51677"/>
    </source>
</evidence>
<protein>
    <submittedName>
        <fullName evidence="4">Polysaccharide deacetylase family protein</fullName>
    </submittedName>
</protein>
<keyword evidence="2" id="KW-0378">Hydrolase</keyword>
<dbReference type="InterPro" id="IPR050248">
    <property type="entry name" value="Polysacc_deacetylase_ArnD"/>
</dbReference>
<name>A0ABS3SYG4_9FLAO</name>
<dbReference type="Gene3D" id="3.20.20.370">
    <property type="entry name" value="Glycoside hydrolase/deacetylase"/>
    <property type="match status" value="1"/>
</dbReference>
<evidence type="ECO:0000313" key="4">
    <source>
        <dbReference type="EMBL" id="MBO3115532.1"/>
    </source>
</evidence>
<organism evidence="4 5">
    <name type="scientific">Winogradskyella pelagia</name>
    <dbReference type="NCBI Taxonomy" id="2819984"/>
    <lineage>
        <taxon>Bacteria</taxon>
        <taxon>Pseudomonadati</taxon>
        <taxon>Bacteroidota</taxon>
        <taxon>Flavobacteriia</taxon>
        <taxon>Flavobacteriales</taxon>
        <taxon>Flavobacteriaceae</taxon>
        <taxon>Winogradskyella</taxon>
    </lineage>
</organism>
<proteinExistence type="predicted"/>
<comment type="caution">
    <text evidence="4">The sequence shown here is derived from an EMBL/GenBank/DDBJ whole genome shotgun (WGS) entry which is preliminary data.</text>
</comment>
<sequence length="230" mass="26456">MKIIPAKTPEFVKSLFPNFVWTIPTNGKDIYLTFDDGPTPEITQWVLQTLKDYKAKATFFCIGNNIKSFPEILHEIIEGEHTIGNHTFNHLKGWQIKTKEYINDVELTNHLISGAFNSFTVGTNQMLKTTSHITSKEKKLFRPPYGKFKSKQSKALQNLGYSIILWDVLSFDWDKNTTEVECLENVILKVKPGSIVVFHDSLKAERNLKYALPKVLDHFSREGYNFKAIN</sequence>
<dbReference type="Pfam" id="PF01522">
    <property type="entry name" value="Polysacc_deac_1"/>
    <property type="match status" value="1"/>
</dbReference>
<dbReference type="InterPro" id="IPR011330">
    <property type="entry name" value="Glyco_hydro/deAcase_b/a-brl"/>
</dbReference>
<dbReference type="InterPro" id="IPR002509">
    <property type="entry name" value="NODB_dom"/>
</dbReference>
<keyword evidence="1" id="KW-0479">Metal-binding</keyword>
<dbReference type="PROSITE" id="PS51677">
    <property type="entry name" value="NODB"/>
    <property type="match status" value="1"/>
</dbReference>
<evidence type="ECO:0000256" key="2">
    <source>
        <dbReference type="ARBA" id="ARBA00022801"/>
    </source>
</evidence>
<dbReference type="SUPFAM" id="SSF88713">
    <property type="entry name" value="Glycoside hydrolase/deacetylase"/>
    <property type="match status" value="1"/>
</dbReference>
<dbReference type="EMBL" id="JAGEVF010000001">
    <property type="protein sequence ID" value="MBO3115532.1"/>
    <property type="molecule type" value="Genomic_DNA"/>
</dbReference>
<accession>A0ABS3SYG4</accession>
<dbReference type="PANTHER" id="PTHR10587:SF133">
    <property type="entry name" value="CHITIN DEACETYLASE 1-RELATED"/>
    <property type="match status" value="1"/>
</dbReference>
<gene>
    <name evidence="4" type="ORF">J4050_02165</name>
</gene>
<evidence type="ECO:0000313" key="5">
    <source>
        <dbReference type="Proteomes" id="UP000676776"/>
    </source>
</evidence>
<reference evidence="4 5" key="1">
    <citation type="submission" date="2021-03" db="EMBL/GenBank/DDBJ databases">
        <title>Winogradskyella sp. nov., isolated from costal sediment.</title>
        <authorList>
            <person name="Gao C."/>
        </authorList>
    </citation>
    <scope>NUCLEOTIDE SEQUENCE [LARGE SCALE GENOMIC DNA]</scope>
    <source>
        <strain evidence="4 5">DF17</strain>
    </source>
</reference>
<dbReference type="CDD" id="cd10917">
    <property type="entry name" value="CE4_NodB_like_6s_7s"/>
    <property type="match status" value="1"/>
</dbReference>
<keyword evidence="5" id="KW-1185">Reference proteome</keyword>
<dbReference type="PANTHER" id="PTHR10587">
    <property type="entry name" value="GLYCOSYL TRANSFERASE-RELATED"/>
    <property type="match status" value="1"/>
</dbReference>
<feature type="domain" description="NodB homology" evidence="3">
    <location>
        <begin position="28"/>
        <end position="227"/>
    </location>
</feature>
<evidence type="ECO:0000256" key="1">
    <source>
        <dbReference type="ARBA" id="ARBA00022723"/>
    </source>
</evidence>
<dbReference type="RefSeq" id="WP_208152290.1">
    <property type="nucleotide sequence ID" value="NZ_JAGEVF010000001.1"/>
</dbReference>
<dbReference type="Proteomes" id="UP000676776">
    <property type="component" value="Unassembled WGS sequence"/>
</dbReference>